<proteinExistence type="predicted"/>
<evidence type="ECO:0000313" key="2">
    <source>
        <dbReference type="EMBL" id="MDP9867858.1"/>
    </source>
</evidence>
<comment type="caution">
    <text evidence="2">The sequence shown here is derived from an EMBL/GenBank/DDBJ whole genome shotgun (WGS) entry which is preliminary data.</text>
</comment>
<reference evidence="2 3" key="1">
    <citation type="submission" date="2023-07" db="EMBL/GenBank/DDBJ databases">
        <title>Sequencing the genomes of 1000 actinobacteria strains.</title>
        <authorList>
            <person name="Klenk H.-P."/>
        </authorList>
    </citation>
    <scope>NUCLEOTIDE SEQUENCE [LARGE SCALE GENOMIC DNA]</scope>
    <source>
        <strain evidence="2 3">DSM 44109</strain>
    </source>
</reference>
<organism evidence="2 3">
    <name type="scientific">Streptosporangium brasiliense</name>
    <dbReference type="NCBI Taxonomy" id="47480"/>
    <lineage>
        <taxon>Bacteria</taxon>
        <taxon>Bacillati</taxon>
        <taxon>Actinomycetota</taxon>
        <taxon>Actinomycetes</taxon>
        <taxon>Streptosporangiales</taxon>
        <taxon>Streptosporangiaceae</taxon>
        <taxon>Streptosporangium</taxon>
    </lineage>
</organism>
<accession>A0ABT9RF00</accession>
<dbReference type="Proteomes" id="UP001230426">
    <property type="component" value="Unassembled WGS sequence"/>
</dbReference>
<sequence>MSSSSVVLFHPTAPDAFPQRPKDPAVRDFRPLSPGTGPRAPSRNRPDGHGAGTAAPRRRPRGQD</sequence>
<gene>
    <name evidence="2" type="ORF">J2S55_007124</name>
</gene>
<name>A0ABT9RF00_9ACTN</name>
<feature type="compositionally biased region" description="Basic and acidic residues" evidence="1">
    <location>
        <begin position="20"/>
        <end position="30"/>
    </location>
</feature>
<keyword evidence="3" id="KW-1185">Reference proteome</keyword>
<evidence type="ECO:0000313" key="3">
    <source>
        <dbReference type="Proteomes" id="UP001230426"/>
    </source>
</evidence>
<dbReference type="EMBL" id="JAUSRB010000002">
    <property type="protein sequence ID" value="MDP9867858.1"/>
    <property type="molecule type" value="Genomic_DNA"/>
</dbReference>
<protein>
    <submittedName>
        <fullName evidence="2">Uncharacterized protein</fullName>
    </submittedName>
</protein>
<feature type="region of interest" description="Disordered" evidence="1">
    <location>
        <begin position="1"/>
        <end position="64"/>
    </location>
</feature>
<evidence type="ECO:0000256" key="1">
    <source>
        <dbReference type="SAM" id="MobiDB-lite"/>
    </source>
</evidence>